<keyword evidence="2" id="KW-1185">Reference proteome</keyword>
<dbReference type="Proteomes" id="UP001054821">
    <property type="component" value="Chromosome 2"/>
</dbReference>
<dbReference type="PANTHER" id="PTHR31973:SF199">
    <property type="entry name" value="SWIM-TYPE DOMAIN-CONTAINING PROTEIN"/>
    <property type="match status" value="1"/>
</dbReference>
<gene>
    <name evidence="1" type="ORF">L3X38_011057</name>
</gene>
<name>A0AAD4WHD7_PRUDU</name>
<reference evidence="1 2" key="1">
    <citation type="journal article" date="2022" name="G3 (Bethesda)">
        <title>Whole-genome sequence and methylome profiling of the almond [Prunus dulcis (Mill.) D.A. Webb] cultivar 'Nonpareil'.</title>
        <authorList>
            <person name="D'Amico-Willman K.M."/>
            <person name="Ouma W.Z."/>
            <person name="Meulia T."/>
            <person name="Sideli G.M."/>
            <person name="Gradziel T.M."/>
            <person name="Fresnedo-Ramirez J."/>
        </authorList>
    </citation>
    <scope>NUCLEOTIDE SEQUENCE [LARGE SCALE GENOMIC DNA]</scope>
    <source>
        <strain evidence="1">Clone GOH B32 T37-40</strain>
    </source>
</reference>
<proteinExistence type="predicted"/>
<protein>
    <submittedName>
        <fullName evidence="1">Uncharacterized protein</fullName>
    </submittedName>
</protein>
<accession>A0AAD4WHD7</accession>
<dbReference type="EMBL" id="JAJFAZ020000002">
    <property type="protein sequence ID" value="KAI5343181.1"/>
    <property type="molecule type" value="Genomic_DNA"/>
</dbReference>
<evidence type="ECO:0000313" key="1">
    <source>
        <dbReference type="EMBL" id="KAI5343181.1"/>
    </source>
</evidence>
<evidence type="ECO:0000313" key="2">
    <source>
        <dbReference type="Proteomes" id="UP001054821"/>
    </source>
</evidence>
<sequence length="103" mass="12011">MSLVRKHYSIDVARDQCYKAKNLAKERIQGSIEEQYAKLWDYCEELKRKNSWNIGLVKTSLRGDDLVFEGLYICFAQLRKWFIEGCRTMVGFDGAFIKGQHPG</sequence>
<organism evidence="1 2">
    <name type="scientific">Prunus dulcis</name>
    <name type="common">Almond</name>
    <name type="synonym">Amygdalus dulcis</name>
    <dbReference type="NCBI Taxonomy" id="3755"/>
    <lineage>
        <taxon>Eukaryota</taxon>
        <taxon>Viridiplantae</taxon>
        <taxon>Streptophyta</taxon>
        <taxon>Embryophyta</taxon>
        <taxon>Tracheophyta</taxon>
        <taxon>Spermatophyta</taxon>
        <taxon>Magnoliopsida</taxon>
        <taxon>eudicotyledons</taxon>
        <taxon>Gunneridae</taxon>
        <taxon>Pentapetalae</taxon>
        <taxon>rosids</taxon>
        <taxon>fabids</taxon>
        <taxon>Rosales</taxon>
        <taxon>Rosaceae</taxon>
        <taxon>Amygdaloideae</taxon>
        <taxon>Amygdaleae</taxon>
        <taxon>Prunus</taxon>
    </lineage>
</organism>
<dbReference type="AlphaFoldDB" id="A0AAD4WHD7"/>
<comment type="caution">
    <text evidence="1">The sequence shown here is derived from an EMBL/GenBank/DDBJ whole genome shotgun (WGS) entry which is preliminary data.</text>
</comment>
<dbReference type="PANTHER" id="PTHR31973">
    <property type="entry name" value="POLYPROTEIN, PUTATIVE-RELATED"/>
    <property type="match status" value="1"/>
</dbReference>